<evidence type="ECO:0000313" key="11">
    <source>
        <dbReference type="RefSeq" id="XP_019096822.1"/>
    </source>
</evidence>
<evidence type="ECO:0000256" key="1">
    <source>
        <dbReference type="ARBA" id="ARBA00004613"/>
    </source>
</evidence>
<feature type="chain" id="PRO_5047393598" evidence="9">
    <location>
        <begin position="24"/>
        <end position="87"/>
    </location>
</feature>
<accession>A0ABM1RCT4</accession>
<keyword evidence="10" id="KW-1185">Reference proteome</keyword>
<proteinExistence type="inferred from homology"/>
<keyword evidence="3" id="KW-0964">Secreted</keyword>
<dbReference type="PANTHER" id="PTHR34450:SF6">
    <property type="entry name" value="DEFENSIN-LIKE PROTEIN 241-RELATED"/>
    <property type="match status" value="1"/>
</dbReference>
<evidence type="ECO:0000256" key="8">
    <source>
        <dbReference type="ARBA" id="ARBA00023157"/>
    </source>
</evidence>
<dbReference type="InterPro" id="IPR010682">
    <property type="entry name" value="SCRL"/>
</dbReference>
<keyword evidence="6 9" id="KW-0732">Signal</keyword>
<reference evidence="10" key="1">
    <citation type="journal article" date="2014" name="Nat. Commun.">
        <title>The emerging biofuel crop Camelina sativa retains a highly undifferentiated hexaploid genome structure.</title>
        <authorList>
            <person name="Kagale S."/>
            <person name="Koh C."/>
            <person name="Nixon J."/>
            <person name="Bollina V."/>
            <person name="Clarke W.E."/>
            <person name="Tuteja R."/>
            <person name="Spillane C."/>
            <person name="Robinson S.J."/>
            <person name="Links M.G."/>
            <person name="Clarke C."/>
            <person name="Higgins E.E."/>
            <person name="Huebert T."/>
            <person name="Sharpe A.G."/>
            <person name="Parkin I.A."/>
        </authorList>
    </citation>
    <scope>NUCLEOTIDE SEQUENCE [LARGE SCALE GENOMIC DNA]</scope>
    <source>
        <strain evidence="10">cv. DH55</strain>
    </source>
</reference>
<sequence>MKSITSFIVLCVFMFIVVNHVKGQGKPTGCQVGQRYRGKCGADGTKTCLNDMKLLKLFKAKRCDCSEMLGKFQGWHFCTCYSGRPGC</sequence>
<evidence type="ECO:0000256" key="2">
    <source>
        <dbReference type="ARBA" id="ARBA00006722"/>
    </source>
</evidence>
<evidence type="ECO:0000256" key="4">
    <source>
        <dbReference type="ARBA" id="ARBA00022529"/>
    </source>
</evidence>
<dbReference type="Proteomes" id="UP000694864">
    <property type="component" value="Chromosome 19"/>
</dbReference>
<gene>
    <name evidence="11" type="primary">LOC109131010</name>
</gene>
<evidence type="ECO:0000256" key="6">
    <source>
        <dbReference type="ARBA" id="ARBA00022729"/>
    </source>
</evidence>
<dbReference type="GeneID" id="109131010"/>
<comment type="similarity">
    <text evidence="2">Belongs to the DEFL family.</text>
</comment>
<evidence type="ECO:0000313" key="10">
    <source>
        <dbReference type="Proteomes" id="UP000694864"/>
    </source>
</evidence>
<reference evidence="11" key="2">
    <citation type="submission" date="2025-08" db="UniProtKB">
        <authorList>
            <consortium name="RefSeq"/>
        </authorList>
    </citation>
    <scope>IDENTIFICATION</scope>
    <source>
        <tissue evidence="11">Leaf</tissue>
    </source>
</reference>
<keyword evidence="7" id="KW-0611">Plant defense</keyword>
<dbReference type="RefSeq" id="XP_019096822.1">
    <property type="nucleotide sequence ID" value="XM_019241277.1"/>
</dbReference>
<name>A0ABM1RCT4_CAMSA</name>
<evidence type="ECO:0000256" key="5">
    <source>
        <dbReference type="ARBA" id="ARBA00022577"/>
    </source>
</evidence>
<comment type="subcellular location">
    <subcellularLocation>
        <location evidence="1">Secreted</location>
    </subcellularLocation>
</comment>
<evidence type="ECO:0000256" key="7">
    <source>
        <dbReference type="ARBA" id="ARBA00022821"/>
    </source>
</evidence>
<evidence type="ECO:0000256" key="3">
    <source>
        <dbReference type="ARBA" id="ARBA00022525"/>
    </source>
</evidence>
<organism evidence="10 11">
    <name type="scientific">Camelina sativa</name>
    <name type="common">False flax</name>
    <name type="synonym">Myagrum sativum</name>
    <dbReference type="NCBI Taxonomy" id="90675"/>
    <lineage>
        <taxon>Eukaryota</taxon>
        <taxon>Viridiplantae</taxon>
        <taxon>Streptophyta</taxon>
        <taxon>Embryophyta</taxon>
        <taxon>Tracheophyta</taxon>
        <taxon>Spermatophyta</taxon>
        <taxon>Magnoliopsida</taxon>
        <taxon>eudicotyledons</taxon>
        <taxon>Gunneridae</taxon>
        <taxon>Pentapetalae</taxon>
        <taxon>rosids</taxon>
        <taxon>malvids</taxon>
        <taxon>Brassicales</taxon>
        <taxon>Brassicaceae</taxon>
        <taxon>Camelineae</taxon>
        <taxon>Camelina</taxon>
    </lineage>
</organism>
<keyword evidence="4" id="KW-0929">Antimicrobial</keyword>
<feature type="signal peptide" evidence="9">
    <location>
        <begin position="1"/>
        <end position="23"/>
    </location>
</feature>
<dbReference type="Pfam" id="PF06876">
    <property type="entry name" value="SCRL"/>
    <property type="match status" value="1"/>
</dbReference>
<dbReference type="PANTHER" id="PTHR34450">
    <property type="entry name" value="DEFENSIN-LIKE PROTEIN 245-RELATED"/>
    <property type="match status" value="1"/>
</dbReference>
<protein>
    <submittedName>
        <fullName evidence="11">Defensin-like protein 238</fullName>
    </submittedName>
</protein>
<keyword evidence="5" id="KW-0295">Fungicide</keyword>
<evidence type="ECO:0000256" key="9">
    <source>
        <dbReference type="SAM" id="SignalP"/>
    </source>
</evidence>
<keyword evidence="8" id="KW-1015">Disulfide bond</keyword>